<dbReference type="HOGENOM" id="CLU_2386459_0_0_1"/>
<accession>G9P017</accession>
<evidence type="ECO:0000313" key="2">
    <source>
        <dbReference type="Proteomes" id="UP000005426"/>
    </source>
</evidence>
<dbReference type="AlphaFoldDB" id="G9P017"/>
<dbReference type="EMBL" id="ABDG02000025">
    <property type="protein sequence ID" value="EHK44063.1"/>
    <property type="molecule type" value="Genomic_DNA"/>
</dbReference>
<organism evidence="1 2">
    <name type="scientific">Hypocrea atroviridis (strain ATCC 20476 / IMI 206040)</name>
    <name type="common">Trichoderma atroviride</name>
    <dbReference type="NCBI Taxonomy" id="452589"/>
    <lineage>
        <taxon>Eukaryota</taxon>
        <taxon>Fungi</taxon>
        <taxon>Dikarya</taxon>
        <taxon>Ascomycota</taxon>
        <taxon>Pezizomycotina</taxon>
        <taxon>Sordariomycetes</taxon>
        <taxon>Hypocreomycetidae</taxon>
        <taxon>Hypocreales</taxon>
        <taxon>Hypocreaceae</taxon>
        <taxon>Trichoderma</taxon>
    </lineage>
</organism>
<sequence>MNWLSGRKKNKVASKVSSLLASSLVGSHALGVRIAPFRRIYLLVRQHDSSRFGFMKLPWLQPIQDRAYSFVYVLLNVQAALGVPFPPRDTTELL</sequence>
<reference evidence="1 2" key="1">
    <citation type="journal article" date="2011" name="Genome Biol.">
        <title>Comparative genome sequence analysis underscores mycoparasitism as the ancestral life style of Trichoderma.</title>
        <authorList>
            <person name="Kubicek C.P."/>
            <person name="Herrera-Estrella A."/>
            <person name="Seidl-Seiboth V."/>
            <person name="Martinez D.A."/>
            <person name="Druzhinina I.S."/>
            <person name="Thon M."/>
            <person name="Zeilinger S."/>
            <person name="Casas-Flores S."/>
            <person name="Horwitz B.A."/>
            <person name="Mukherjee P.K."/>
            <person name="Mukherjee M."/>
            <person name="Kredics L."/>
            <person name="Alcaraz L.D."/>
            <person name="Aerts A."/>
            <person name="Antal Z."/>
            <person name="Atanasova L."/>
            <person name="Cervantes-Badillo M.G."/>
            <person name="Challacombe J."/>
            <person name="Chertkov O."/>
            <person name="McCluskey K."/>
            <person name="Coulpier F."/>
            <person name="Deshpande N."/>
            <person name="von Doehren H."/>
            <person name="Ebbole D.J."/>
            <person name="Esquivel-Naranjo E.U."/>
            <person name="Fekete E."/>
            <person name="Flipphi M."/>
            <person name="Glaser F."/>
            <person name="Gomez-Rodriguez E.Y."/>
            <person name="Gruber S."/>
            <person name="Han C."/>
            <person name="Henrissat B."/>
            <person name="Hermosa R."/>
            <person name="Hernandez-Onate M."/>
            <person name="Karaffa L."/>
            <person name="Kosti I."/>
            <person name="Le Crom S."/>
            <person name="Lindquist E."/>
            <person name="Lucas S."/>
            <person name="Luebeck M."/>
            <person name="Luebeck P.S."/>
            <person name="Margeot A."/>
            <person name="Metz B."/>
            <person name="Misra M."/>
            <person name="Nevalainen H."/>
            <person name="Omann M."/>
            <person name="Packer N."/>
            <person name="Perrone G."/>
            <person name="Uresti-Rivera E.E."/>
            <person name="Salamov A."/>
            <person name="Schmoll M."/>
            <person name="Seiboth B."/>
            <person name="Shapiro H."/>
            <person name="Sukno S."/>
            <person name="Tamayo-Ramos J.A."/>
            <person name="Tisch D."/>
            <person name="Wiest A."/>
            <person name="Wilkinson H.H."/>
            <person name="Zhang M."/>
            <person name="Coutinho P.M."/>
            <person name="Kenerley C.M."/>
            <person name="Monte E."/>
            <person name="Baker S.E."/>
            <person name="Grigoriev I.V."/>
        </authorList>
    </citation>
    <scope>NUCLEOTIDE SEQUENCE [LARGE SCALE GENOMIC DNA]</scope>
    <source>
        <strain evidence="2">ATCC 20476 / IMI 206040</strain>
    </source>
</reference>
<evidence type="ECO:0000313" key="1">
    <source>
        <dbReference type="EMBL" id="EHK44063.1"/>
    </source>
</evidence>
<proteinExistence type="predicted"/>
<comment type="caution">
    <text evidence="1">The sequence shown here is derived from an EMBL/GenBank/DDBJ whole genome shotgun (WGS) entry which is preliminary data.</text>
</comment>
<keyword evidence="2" id="KW-1185">Reference proteome</keyword>
<protein>
    <submittedName>
        <fullName evidence="1">Uncharacterized protein</fullName>
    </submittedName>
</protein>
<gene>
    <name evidence="1" type="ORF">TRIATDRAFT_300395</name>
</gene>
<name>G9P017_HYPAI</name>
<dbReference type="Proteomes" id="UP000005426">
    <property type="component" value="Unassembled WGS sequence"/>
</dbReference>